<keyword evidence="7 10" id="KW-1133">Transmembrane helix</keyword>
<comment type="caution">
    <text evidence="10">Lacks conserved residue(s) required for the propagation of feature annotation.</text>
</comment>
<evidence type="ECO:0000256" key="3">
    <source>
        <dbReference type="ARBA" id="ARBA00022448"/>
    </source>
</evidence>
<reference evidence="12 13" key="1">
    <citation type="submission" date="2024-01" db="EMBL/GenBank/DDBJ databases">
        <title>A draft genome for a cacao thread blight-causing isolate of Paramarasmius palmivorus.</title>
        <authorList>
            <person name="Baruah I.K."/>
            <person name="Bukari Y."/>
            <person name="Amoako-Attah I."/>
            <person name="Meinhardt L.W."/>
            <person name="Bailey B.A."/>
            <person name="Cohen S.P."/>
        </authorList>
    </citation>
    <scope>NUCLEOTIDE SEQUENCE [LARGE SCALE GENOMIC DNA]</scope>
    <source>
        <strain evidence="12 13">GH-12</strain>
    </source>
</reference>
<proteinExistence type="inferred from homology"/>
<evidence type="ECO:0000256" key="2">
    <source>
        <dbReference type="ARBA" id="ARBA00008170"/>
    </source>
</evidence>
<evidence type="ECO:0000256" key="10">
    <source>
        <dbReference type="RuleBase" id="RU365028"/>
    </source>
</evidence>
<dbReference type="InterPro" id="IPR004837">
    <property type="entry name" value="NaCa_Exmemb"/>
</dbReference>
<dbReference type="GO" id="GO:0012505">
    <property type="term" value="C:endomembrane system"/>
    <property type="evidence" value="ECO:0007669"/>
    <property type="project" value="UniProtKB-SubCell"/>
</dbReference>
<keyword evidence="9 10" id="KW-0472">Membrane</keyword>
<evidence type="ECO:0000256" key="9">
    <source>
        <dbReference type="ARBA" id="ARBA00023136"/>
    </source>
</evidence>
<dbReference type="GO" id="GO:0006874">
    <property type="term" value="P:intracellular calcium ion homeostasis"/>
    <property type="evidence" value="ECO:0007669"/>
    <property type="project" value="TreeGrafter"/>
</dbReference>
<dbReference type="GO" id="GO:0000329">
    <property type="term" value="C:fungal-type vacuole membrane"/>
    <property type="evidence" value="ECO:0007669"/>
    <property type="project" value="TreeGrafter"/>
</dbReference>
<evidence type="ECO:0000313" key="12">
    <source>
        <dbReference type="EMBL" id="KAK7040823.1"/>
    </source>
</evidence>
<evidence type="ECO:0000256" key="7">
    <source>
        <dbReference type="ARBA" id="ARBA00022989"/>
    </source>
</evidence>
<comment type="caution">
    <text evidence="12">The sequence shown here is derived from an EMBL/GenBank/DDBJ whole genome shotgun (WGS) entry which is preliminary data.</text>
</comment>
<feature type="transmembrane region" description="Helical" evidence="10">
    <location>
        <begin position="120"/>
        <end position="141"/>
    </location>
</feature>
<organism evidence="12 13">
    <name type="scientific">Paramarasmius palmivorus</name>
    <dbReference type="NCBI Taxonomy" id="297713"/>
    <lineage>
        <taxon>Eukaryota</taxon>
        <taxon>Fungi</taxon>
        <taxon>Dikarya</taxon>
        <taxon>Basidiomycota</taxon>
        <taxon>Agaricomycotina</taxon>
        <taxon>Agaricomycetes</taxon>
        <taxon>Agaricomycetidae</taxon>
        <taxon>Agaricales</taxon>
        <taxon>Marasmiineae</taxon>
        <taxon>Marasmiaceae</taxon>
        <taxon>Paramarasmius</taxon>
    </lineage>
</organism>
<evidence type="ECO:0000313" key="13">
    <source>
        <dbReference type="Proteomes" id="UP001383192"/>
    </source>
</evidence>
<evidence type="ECO:0000259" key="11">
    <source>
        <dbReference type="Pfam" id="PF01699"/>
    </source>
</evidence>
<keyword evidence="8 10" id="KW-0406">Ion transport</keyword>
<keyword evidence="6 10" id="KW-0106">Calcium</keyword>
<feature type="transmembrane region" description="Helical" evidence="10">
    <location>
        <begin position="161"/>
        <end position="186"/>
    </location>
</feature>
<protein>
    <recommendedName>
        <fullName evidence="10">Vacuolar calcium ion transporter</fullName>
    </recommendedName>
</protein>
<dbReference type="Pfam" id="PF01699">
    <property type="entry name" value="Na_Ca_ex"/>
    <property type="match status" value="2"/>
</dbReference>
<dbReference type="PANTHER" id="PTHR31503">
    <property type="entry name" value="VACUOLAR CALCIUM ION TRANSPORTER"/>
    <property type="match status" value="1"/>
</dbReference>
<keyword evidence="3 10" id="KW-0813">Transport</keyword>
<dbReference type="NCBIfam" id="TIGR00378">
    <property type="entry name" value="cax"/>
    <property type="match status" value="1"/>
</dbReference>
<keyword evidence="10" id="KW-0050">Antiport</keyword>
<comment type="similarity">
    <text evidence="2 10">Belongs to the Ca(2+):cation antiporter (CaCA) (TC 2.A.19) family.</text>
</comment>
<feature type="transmembrane region" description="Helical" evidence="10">
    <location>
        <begin position="244"/>
        <end position="266"/>
    </location>
</feature>
<keyword evidence="13" id="KW-1185">Reference proteome</keyword>
<evidence type="ECO:0000256" key="1">
    <source>
        <dbReference type="ARBA" id="ARBA00004127"/>
    </source>
</evidence>
<feature type="transmembrane region" description="Helical" evidence="10">
    <location>
        <begin position="291"/>
        <end position="314"/>
    </location>
</feature>
<feature type="transmembrane region" description="Helical" evidence="10">
    <location>
        <begin position="329"/>
        <end position="351"/>
    </location>
</feature>
<evidence type="ECO:0000256" key="5">
    <source>
        <dbReference type="ARBA" id="ARBA00022692"/>
    </source>
</evidence>
<accession>A0AAW0CP67</accession>
<dbReference type="InterPro" id="IPR004713">
    <property type="entry name" value="CaH_exchang"/>
</dbReference>
<comment type="function">
    <text evidence="10">Has a role in promoting intracellular calcium ion sequestration via the exchange of calcium ions for hydrogen ions across the vacuolar membrane. Involved also in manganese ion homeostasis via its uptake into the vacuole.</text>
</comment>
<evidence type="ECO:0000256" key="8">
    <source>
        <dbReference type="ARBA" id="ARBA00023065"/>
    </source>
</evidence>
<dbReference type="InterPro" id="IPR044880">
    <property type="entry name" value="NCX_ion-bd_dom_sf"/>
</dbReference>
<feature type="domain" description="Sodium/calcium exchanger membrane region" evidence="11">
    <location>
        <begin position="297"/>
        <end position="437"/>
    </location>
</feature>
<dbReference type="Gene3D" id="1.20.1420.30">
    <property type="entry name" value="NCX, central ion-binding region"/>
    <property type="match status" value="1"/>
</dbReference>
<keyword evidence="10" id="KW-0926">Vacuole</keyword>
<feature type="transmembrane region" description="Helical" evidence="10">
    <location>
        <begin position="390"/>
        <end position="412"/>
    </location>
</feature>
<feature type="transmembrane region" description="Helical" evidence="10">
    <location>
        <begin position="358"/>
        <end position="384"/>
    </location>
</feature>
<dbReference type="PANTHER" id="PTHR31503:SF22">
    <property type="entry name" value="VACUOLAR CALCIUM ION TRANSPORTER"/>
    <property type="match status" value="1"/>
</dbReference>
<keyword evidence="5 10" id="KW-0812">Transmembrane</keyword>
<evidence type="ECO:0000256" key="6">
    <source>
        <dbReference type="ARBA" id="ARBA00022837"/>
    </source>
</evidence>
<feature type="transmembrane region" description="Helical" evidence="10">
    <location>
        <begin position="207"/>
        <end position="224"/>
    </location>
</feature>
<name>A0AAW0CP67_9AGAR</name>
<comment type="subcellular location">
    <subcellularLocation>
        <location evidence="1">Endomembrane system</location>
        <topology evidence="1">Multi-pass membrane protein</topology>
    </subcellularLocation>
    <subcellularLocation>
        <location evidence="10">Vacuole membrane</location>
    </subcellularLocation>
</comment>
<feature type="transmembrane region" description="Helical" evidence="10">
    <location>
        <begin position="53"/>
        <end position="74"/>
    </location>
</feature>
<sequence>MPSSETTPLLPNGSDLYASESTLASGRPSSFYERTSHLLKAEGEPGYFESFKYFVFSSWLNILLVFVPLSVISHHLNWDAALRFSFSFIAIIPLAKLLGDATEQMSVKLGQTLAGLLNASFGNAVEIIVGIAALLQGMWAVRSPLAPISDLGVFGMSTGEIVIVQNSMLGSILSNILLVLGCSFLAAGWKFNESNFQVTAAQASSSLMTLACITLIIPAAYYSVKTPGAIEPGIALDDSEKWKGLLVISRGTAILLLGVYLAYLYFQLKSHAHLFEAPPSAEEPEEPKMNIVAAGAALAIVTVITSFCADYLVASIEEFALRYHIPKPFIGLILLPIVANAAEHVTSVWMAMKGQMELTIGICVGSSIQIAAFVVPLLVIVGWISGHELTLFFANFETITFFVSVFLTNTLIQDGKSNYMEGLMLVTLYFVIALAFWVS</sequence>
<gene>
    <name evidence="12" type="ORF">VNI00_009419</name>
</gene>
<feature type="transmembrane region" description="Helical" evidence="10">
    <location>
        <begin position="419"/>
        <end position="438"/>
    </location>
</feature>
<dbReference type="Proteomes" id="UP001383192">
    <property type="component" value="Unassembled WGS sequence"/>
</dbReference>
<dbReference type="AlphaFoldDB" id="A0AAW0CP67"/>
<keyword evidence="4 10" id="KW-0109">Calcium transport</keyword>
<dbReference type="GO" id="GO:0015369">
    <property type="term" value="F:calcium:proton antiporter activity"/>
    <property type="evidence" value="ECO:0007669"/>
    <property type="project" value="UniProtKB-UniRule"/>
</dbReference>
<evidence type="ECO:0000256" key="4">
    <source>
        <dbReference type="ARBA" id="ARBA00022568"/>
    </source>
</evidence>
<dbReference type="InterPro" id="IPR004798">
    <property type="entry name" value="CAX-like"/>
</dbReference>
<feature type="domain" description="Sodium/calcium exchanger membrane region" evidence="11">
    <location>
        <begin position="83"/>
        <end position="268"/>
    </location>
</feature>
<dbReference type="EMBL" id="JAYKXP010000035">
    <property type="protein sequence ID" value="KAK7040823.1"/>
    <property type="molecule type" value="Genomic_DNA"/>
</dbReference>